<dbReference type="STRING" id="1555112.LIP_0275"/>
<dbReference type="RefSeq" id="WP_068133310.1">
    <property type="nucleotide sequence ID" value="NZ_AP014924.1"/>
</dbReference>
<reference evidence="6" key="2">
    <citation type="journal article" date="2016" name="Int. J. Syst. Evol. Microbiol.">
        <title>Complete genome sequence and cell structure of Limnochorda pilosa, a Gram-negative spore-former within the phylum Firmicutes.</title>
        <authorList>
            <person name="Watanabe M."/>
            <person name="Kojima H."/>
            <person name="Fukui M."/>
        </authorList>
    </citation>
    <scope>NUCLEOTIDE SEQUENCE [LARGE SCALE GENOMIC DNA]</scope>
    <source>
        <strain evidence="6">HC45</strain>
    </source>
</reference>
<dbReference type="AlphaFoldDB" id="A0A0K2SGG0"/>
<dbReference type="SUPFAM" id="SSF51735">
    <property type="entry name" value="NAD(P)-binding Rossmann-fold domains"/>
    <property type="match status" value="1"/>
</dbReference>
<sequence>MSPWTGTVALITGASSGLGRQLAGELGRRGARVGLLARREAELAEAAREVEAAGGRALPLPADVGDVAAVRAATARLHEAFGPVDLLVVNAGVGGSGPVERIDPERHAKVIRTNLLGAIHAVGCVLPSMLQRRSGKIVAVSSLAGWRGLPGTAAYSASKAALSTYFESLRVDLRSHGIRVTVVDPGFIDTPMTAGRSGLPLLVPVDVAARRILRAAERGAPTLAFPWPLALSLRLVRLLPARLYDPLAARAAWFAFQPAGGRPRSRPNP</sequence>
<dbReference type="PROSITE" id="PS00061">
    <property type="entry name" value="ADH_SHORT"/>
    <property type="match status" value="1"/>
</dbReference>
<evidence type="ECO:0000259" key="4">
    <source>
        <dbReference type="SMART" id="SM00822"/>
    </source>
</evidence>
<gene>
    <name evidence="5" type="ORF">LIP_0275</name>
</gene>
<reference evidence="6" key="1">
    <citation type="submission" date="2015-07" db="EMBL/GenBank/DDBJ databases">
        <title>Complete genome sequence and phylogenetic analysis of Limnochorda pilosa.</title>
        <authorList>
            <person name="Watanabe M."/>
            <person name="Kojima H."/>
            <person name="Fukui M."/>
        </authorList>
    </citation>
    <scope>NUCLEOTIDE SEQUENCE [LARGE SCALE GENOMIC DNA]</scope>
    <source>
        <strain evidence="6">HC45</strain>
    </source>
</reference>
<feature type="domain" description="Ketoreductase" evidence="4">
    <location>
        <begin position="7"/>
        <end position="191"/>
    </location>
</feature>
<dbReference type="PRINTS" id="PR00080">
    <property type="entry name" value="SDRFAMILY"/>
</dbReference>
<dbReference type="GO" id="GO:0016020">
    <property type="term" value="C:membrane"/>
    <property type="evidence" value="ECO:0007669"/>
    <property type="project" value="TreeGrafter"/>
</dbReference>
<comment type="similarity">
    <text evidence="1 3">Belongs to the short-chain dehydrogenases/reductases (SDR) family.</text>
</comment>
<dbReference type="SMART" id="SM00822">
    <property type="entry name" value="PKS_KR"/>
    <property type="match status" value="1"/>
</dbReference>
<dbReference type="Proteomes" id="UP000065807">
    <property type="component" value="Chromosome"/>
</dbReference>
<organism evidence="5 6">
    <name type="scientific">Limnochorda pilosa</name>
    <dbReference type="NCBI Taxonomy" id="1555112"/>
    <lineage>
        <taxon>Bacteria</taxon>
        <taxon>Bacillati</taxon>
        <taxon>Bacillota</taxon>
        <taxon>Limnochordia</taxon>
        <taxon>Limnochordales</taxon>
        <taxon>Limnochordaceae</taxon>
        <taxon>Limnochorda</taxon>
    </lineage>
</organism>
<proteinExistence type="inferred from homology"/>
<dbReference type="PRINTS" id="PR00081">
    <property type="entry name" value="GDHRDH"/>
</dbReference>
<evidence type="ECO:0000256" key="2">
    <source>
        <dbReference type="ARBA" id="ARBA00023002"/>
    </source>
</evidence>
<dbReference type="GO" id="GO:0016491">
    <property type="term" value="F:oxidoreductase activity"/>
    <property type="evidence" value="ECO:0007669"/>
    <property type="project" value="UniProtKB-KW"/>
</dbReference>
<dbReference type="EMBL" id="AP014924">
    <property type="protein sequence ID" value="BAS26132.1"/>
    <property type="molecule type" value="Genomic_DNA"/>
</dbReference>
<name>A0A0K2SGG0_LIMPI</name>
<accession>A0A0K2SGG0</accession>
<dbReference type="Gene3D" id="3.40.50.720">
    <property type="entry name" value="NAD(P)-binding Rossmann-like Domain"/>
    <property type="match status" value="1"/>
</dbReference>
<evidence type="ECO:0000256" key="3">
    <source>
        <dbReference type="RuleBase" id="RU000363"/>
    </source>
</evidence>
<evidence type="ECO:0000313" key="5">
    <source>
        <dbReference type="EMBL" id="BAS26132.1"/>
    </source>
</evidence>
<dbReference type="InterPro" id="IPR002347">
    <property type="entry name" value="SDR_fam"/>
</dbReference>
<dbReference type="PANTHER" id="PTHR44196:SF1">
    <property type="entry name" value="DEHYDROGENASE_REDUCTASE SDR FAMILY MEMBER 7B"/>
    <property type="match status" value="1"/>
</dbReference>
<protein>
    <submittedName>
        <fullName evidence="5">Oxidoreductase</fullName>
    </submittedName>
</protein>
<keyword evidence="2" id="KW-0560">Oxidoreductase</keyword>
<evidence type="ECO:0000256" key="1">
    <source>
        <dbReference type="ARBA" id="ARBA00006484"/>
    </source>
</evidence>
<keyword evidence="6" id="KW-1185">Reference proteome</keyword>
<dbReference type="Pfam" id="PF00106">
    <property type="entry name" value="adh_short"/>
    <property type="match status" value="1"/>
</dbReference>
<dbReference type="PANTHER" id="PTHR44196">
    <property type="entry name" value="DEHYDROGENASE/REDUCTASE SDR FAMILY MEMBER 7B"/>
    <property type="match status" value="1"/>
</dbReference>
<dbReference type="InterPro" id="IPR020904">
    <property type="entry name" value="Sc_DH/Rdtase_CS"/>
</dbReference>
<dbReference type="KEGG" id="lpil:LIP_0275"/>
<evidence type="ECO:0000313" key="6">
    <source>
        <dbReference type="Proteomes" id="UP000065807"/>
    </source>
</evidence>
<dbReference type="InterPro" id="IPR036291">
    <property type="entry name" value="NAD(P)-bd_dom_sf"/>
</dbReference>
<dbReference type="OrthoDB" id="9775296at2"/>
<dbReference type="InterPro" id="IPR057326">
    <property type="entry name" value="KR_dom"/>
</dbReference>